<evidence type="ECO:0000259" key="2">
    <source>
        <dbReference type="PROSITE" id="PS51532"/>
    </source>
</evidence>
<dbReference type="EMBL" id="JADGJH010001484">
    <property type="protein sequence ID" value="KAJ3112999.1"/>
    <property type="molecule type" value="Genomic_DNA"/>
</dbReference>
<keyword evidence="4" id="KW-1185">Reference proteome</keyword>
<dbReference type="GO" id="GO:0005737">
    <property type="term" value="C:cytoplasm"/>
    <property type="evidence" value="ECO:0007669"/>
    <property type="project" value="UniProtKB-ARBA"/>
</dbReference>
<accession>A0AAD5SXG3</accession>
<feature type="domain" description="PITH" evidence="2">
    <location>
        <begin position="1"/>
        <end position="172"/>
    </location>
</feature>
<dbReference type="InterPro" id="IPR037047">
    <property type="entry name" value="PITH_dom_sf"/>
</dbReference>
<dbReference type="Pfam" id="PF06201">
    <property type="entry name" value="PITH"/>
    <property type="match status" value="1"/>
</dbReference>
<dbReference type="AlphaFoldDB" id="A0AAD5SXG3"/>
<evidence type="ECO:0000313" key="4">
    <source>
        <dbReference type="Proteomes" id="UP001211907"/>
    </source>
</evidence>
<evidence type="ECO:0000313" key="3">
    <source>
        <dbReference type="EMBL" id="KAJ3112999.1"/>
    </source>
</evidence>
<sequence length="173" mass="19311">MQGTLTEFIDKKQIECLNQSDKHTFTSIFGPEDASKQYLESDVDEQIILVVPFHQVVKLHSIKITGPKENAPSYIKTFINRPVTLSFDEAETIDAIESIDLTPLYSGSADDSTVTATVQLRFVKYQSVNSVTIFVGQNLGKQDTTVINKIVFYGSPVEVTKSLTELKKDGHEH</sequence>
<dbReference type="InterPro" id="IPR008979">
    <property type="entry name" value="Galactose-bd-like_sf"/>
</dbReference>
<reference evidence="3" key="1">
    <citation type="submission" date="2020-05" db="EMBL/GenBank/DDBJ databases">
        <title>Phylogenomic resolution of chytrid fungi.</title>
        <authorList>
            <person name="Stajich J.E."/>
            <person name="Amses K."/>
            <person name="Simmons R."/>
            <person name="Seto K."/>
            <person name="Myers J."/>
            <person name="Bonds A."/>
            <person name="Quandt C.A."/>
            <person name="Barry K."/>
            <person name="Liu P."/>
            <person name="Grigoriev I."/>
            <person name="Longcore J.E."/>
            <person name="James T.Y."/>
        </authorList>
    </citation>
    <scope>NUCLEOTIDE SEQUENCE</scope>
    <source>
        <strain evidence="3">JEL0513</strain>
    </source>
</reference>
<keyword evidence="1" id="KW-1015">Disulfide bond</keyword>
<dbReference type="Proteomes" id="UP001211907">
    <property type="component" value="Unassembled WGS sequence"/>
</dbReference>
<dbReference type="InterPro" id="IPR010400">
    <property type="entry name" value="PITH_dom"/>
</dbReference>
<dbReference type="PROSITE" id="PS51532">
    <property type="entry name" value="PITH"/>
    <property type="match status" value="1"/>
</dbReference>
<organism evidence="3 4">
    <name type="scientific">Physocladia obscura</name>
    <dbReference type="NCBI Taxonomy" id="109957"/>
    <lineage>
        <taxon>Eukaryota</taxon>
        <taxon>Fungi</taxon>
        <taxon>Fungi incertae sedis</taxon>
        <taxon>Chytridiomycota</taxon>
        <taxon>Chytridiomycota incertae sedis</taxon>
        <taxon>Chytridiomycetes</taxon>
        <taxon>Chytridiales</taxon>
        <taxon>Chytriomycetaceae</taxon>
        <taxon>Physocladia</taxon>
    </lineage>
</organism>
<evidence type="ECO:0000256" key="1">
    <source>
        <dbReference type="ARBA" id="ARBA00023157"/>
    </source>
</evidence>
<gene>
    <name evidence="3" type="primary">TXNL1</name>
    <name evidence="3" type="ORF">HK100_002132</name>
</gene>
<dbReference type="Gene3D" id="2.60.120.470">
    <property type="entry name" value="PITH domain"/>
    <property type="match status" value="1"/>
</dbReference>
<protein>
    <submittedName>
        <fullName evidence="3">Thioredoxin-like protein 1</fullName>
    </submittedName>
</protein>
<comment type="caution">
    <text evidence="3">The sequence shown here is derived from an EMBL/GenBank/DDBJ whole genome shotgun (WGS) entry which is preliminary data.</text>
</comment>
<dbReference type="SUPFAM" id="SSF49785">
    <property type="entry name" value="Galactose-binding domain-like"/>
    <property type="match status" value="1"/>
</dbReference>
<name>A0AAD5SXG3_9FUNG</name>
<proteinExistence type="predicted"/>
<dbReference type="PANTHER" id="PTHR46115">
    <property type="entry name" value="THIOREDOXIN-LIKE PROTEIN 1"/>
    <property type="match status" value="1"/>
</dbReference>